<dbReference type="PANTHER" id="PTHR11941">
    <property type="entry name" value="ENOYL-COA HYDRATASE-RELATED"/>
    <property type="match status" value="1"/>
</dbReference>
<evidence type="ECO:0000256" key="4">
    <source>
        <dbReference type="SAM" id="MobiDB-lite"/>
    </source>
</evidence>
<protein>
    <submittedName>
        <fullName evidence="5">Enoyl-CoA hydratase family protein</fullName>
    </submittedName>
</protein>
<reference evidence="6" key="1">
    <citation type="journal article" date="2019" name="Int. J. Syst. Evol. Microbiol.">
        <title>The Global Catalogue of Microorganisms (GCM) 10K type strain sequencing project: providing services to taxonomists for standard genome sequencing and annotation.</title>
        <authorList>
            <consortium name="The Broad Institute Genomics Platform"/>
            <consortium name="The Broad Institute Genome Sequencing Center for Infectious Disease"/>
            <person name="Wu L."/>
            <person name="Ma J."/>
        </authorList>
    </citation>
    <scope>NUCLEOTIDE SEQUENCE [LARGE SCALE GENOMIC DNA]</scope>
    <source>
        <strain evidence="6">JCM 9092</strain>
    </source>
</reference>
<evidence type="ECO:0000256" key="1">
    <source>
        <dbReference type="ARBA" id="ARBA00005254"/>
    </source>
</evidence>
<dbReference type="CDD" id="cd06558">
    <property type="entry name" value="crotonase-like"/>
    <property type="match status" value="1"/>
</dbReference>
<comment type="similarity">
    <text evidence="1">Belongs to the enoyl-CoA hydratase/isomerase family.</text>
</comment>
<dbReference type="Pfam" id="PF00378">
    <property type="entry name" value="ECH_1"/>
    <property type="match status" value="1"/>
</dbReference>
<accession>A0ABP6MD05</accession>
<dbReference type="Proteomes" id="UP001501637">
    <property type="component" value="Unassembled WGS sequence"/>
</dbReference>
<keyword evidence="2" id="KW-0443">Lipid metabolism</keyword>
<evidence type="ECO:0000256" key="2">
    <source>
        <dbReference type="ARBA" id="ARBA00023098"/>
    </source>
</evidence>
<name>A0ABP6MD05_9ACTN</name>
<dbReference type="Gene3D" id="3.90.226.10">
    <property type="entry name" value="2-enoyl-CoA Hydratase, Chain A, domain 1"/>
    <property type="match status" value="1"/>
</dbReference>
<dbReference type="InterPro" id="IPR001753">
    <property type="entry name" value="Enoyl-CoA_hydra/iso"/>
</dbReference>
<comment type="caution">
    <text evidence="5">The sequence shown here is derived from an EMBL/GenBank/DDBJ whole genome shotgun (WGS) entry which is preliminary data.</text>
</comment>
<keyword evidence="6" id="KW-1185">Reference proteome</keyword>
<dbReference type="NCBIfam" id="NF005925">
    <property type="entry name" value="PRK07938.1"/>
    <property type="match status" value="1"/>
</dbReference>
<gene>
    <name evidence="5" type="ORF">GCM10010449_26420</name>
</gene>
<evidence type="ECO:0000313" key="6">
    <source>
        <dbReference type="Proteomes" id="UP001501637"/>
    </source>
</evidence>
<proteinExistence type="inferred from homology"/>
<keyword evidence="3" id="KW-0456">Lyase</keyword>
<dbReference type="SUPFAM" id="SSF52096">
    <property type="entry name" value="ClpP/crotonase"/>
    <property type="match status" value="1"/>
</dbReference>
<dbReference type="EMBL" id="BAAAUG010000039">
    <property type="protein sequence ID" value="GAA3102011.1"/>
    <property type="molecule type" value="Genomic_DNA"/>
</dbReference>
<sequence length="264" mass="27848">MSVSTSTPDKGVAAVTVDFPPVNALPVQGWFDLAAAVRAAGRDPETRCVVLAADGRGFNAGVDIKEMQRDSGHSALIGANRGCYEAFSAVYECEVPVVAAVNGFCLGGGIGLVGNADAIVASEDATFGLPELDRGALGAATHLARLVPQHLMRALYYTSRTATAAELHAHGSVWRVVPPAELREAALELAREIAQKDGTLLRFAKAAINGIDPVDVHRSYRFEQGFTFEANLSGLADRVREGFGQESGKEEKAAKAAKEEKGRA</sequence>
<organism evidence="5 6">
    <name type="scientific">Streptomyces rectiviolaceus</name>
    <dbReference type="NCBI Taxonomy" id="332591"/>
    <lineage>
        <taxon>Bacteria</taxon>
        <taxon>Bacillati</taxon>
        <taxon>Actinomycetota</taxon>
        <taxon>Actinomycetes</taxon>
        <taxon>Kitasatosporales</taxon>
        <taxon>Streptomycetaceae</taxon>
        <taxon>Streptomyces</taxon>
    </lineage>
</organism>
<dbReference type="RefSeq" id="WP_344520920.1">
    <property type="nucleotide sequence ID" value="NZ_BAAAUG010000039.1"/>
</dbReference>
<dbReference type="PANTHER" id="PTHR11941:SF169">
    <property type="entry name" value="(7AS)-7A-METHYL-1,5-DIOXO-2,3,5,6,7,7A-HEXAHYDRO-1H-INDENE-CARBOXYL-COA HYDROLASE"/>
    <property type="match status" value="1"/>
</dbReference>
<evidence type="ECO:0000313" key="5">
    <source>
        <dbReference type="EMBL" id="GAA3102011.1"/>
    </source>
</evidence>
<evidence type="ECO:0000256" key="3">
    <source>
        <dbReference type="ARBA" id="ARBA00023239"/>
    </source>
</evidence>
<feature type="region of interest" description="Disordered" evidence="4">
    <location>
        <begin position="243"/>
        <end position="264"/>
    </location>
</feature>
<dbReference type="InterPro" id="IPR029045">
    <property type="entry name" value="ClpP/crotonase-like_dom_sf"/>
</dbReference>